<dbReference type="AlphaFoldDB" id="A0A6J4MRW8"/>
<dbReference type="Pfam" id="PF10983">
    <property type="entry name" value="DUF2793"/>
    <property type="match status" value="1"/>
</dbReference>
<accession>A0A6J4MRW8</accession>
<dbReference type="InterPro" id="IPR021251">
    <property type="entry name" value="DUF2793"/>
</dbReference>
<gene>
    <name evidence="1" type="ORF">AVDCRST_MAG93-7936</name>
</gene>
<evidence type="ECO:0008006" key="2">
    <source>
        <dbReference type="Google" id="ProtNLM"/>
    </source>
</evidence>
<evidence type="ECO:0000313" key="1">
    <source>
        <dbReference type="EMBL" id="CAA9365407.1"/>
    </source>
</evidence>
<protein>
    <recommendedName>
        <fullName evidence="2">DUF2793 domain-containing protein</fullName>
    </recommendedName>
</protein>
<reference evidence="1" key="1">
    <citation type="submission" date="2020-02" db="EMBL/GenBank/DDBJ databases">
        <authorList>
            <person name="Meier V. D."/>
        </authorList>
    </citation>
    <scope>NUCLEOTIDE SEQUENCE</scope>
    <source>
        <strain evidence="1">AVDCRST_MAG93</strain>
    </source>
</reference>
<organism evidence="1">
    <name type="scientific">uncultured Chloroflexia bacterium</name>
    <dbReference type="NCBI Taxonomy" id="1672391"/>
    <lineage>
        <taxon>Bacteria</taxon>
        <taxon>Bacillati</taxon>
        <taxon>Chloroflexota</taxon>
        <taxon>Chloroflexia</taxon>
        <taxon>environmental samples</taxon>
    </lineage>
</organism>
<sequence length="165" mass="17318">MGEETARFALPFLLPGQAQKELYHNEALARLDAALHPAVEHAGAAVPPTNPAVGQLWVVGPSASGAWEGKADALAAWTNGGWRFIEPQLGMLVWNKALNLWIHWTASGWSSGELPAASIKINGKKVLGNRAPHVPSPSGGTVIDGEARAAVDAIIATLKSHGLID</sequence>
<name>A0A6J4MRW8_9CHLR</name>
<dbReference type="EMBL" id="CADCTR010002668">
    <property type="protein sequence ID" value="CAA9365407.1"/>
    <property type="molecule type" value="Genomic_DNA"/>
</dbReference>
<proteinExistence type="predicted"/>